<dbReference type="Proteomes" id="UP000616151">
    <property type="component" value="Unassembled WGS sequence"/>
</dbReference>
<organism evidence="1 2">
    <name type="scientific">Taklimakanibacter albus</name>
    <dbReference type="NCBI Taxonomy" id="2800327"/>
    <lineage>
        <taxon>Bacteria</taxon>
        <taxon>Pseudomonadati</taxon>
        <taxon>Pseudomonadota</taxon>
        <taxon>Alphaproteobacteria</taxon>
        <taxon>Hyphomicrobiales</taxon>
        <taxon>Aestuariivirgaceae</taxon>
        <taxon>Taklimakanibacter</taxon>
    </lineage>
</organism>
<accession>A0ACC5R0F7</accession>
<evidence type="ECO:0000313" key="1">
    <source>
        <dbReference type="EMBL" id="MBK1865928.1"/>
    </source>
</evidence>
<keyword evidence="2" id="KW-1185">Reference proteome</keyword>
<sequence>MSLALDIMRPVSLAGRLFLRFWPQLLLLATLGVLLHDLLLDLAVRAGLENALAGMVVLSFVVLAKLVIIVTMFAVLRPAMNGLTALAEEPAATPGSKYRATHIVGVTAIAILPFFAYYAAWGFLGDTVREYSRLALARVPFGESANFLDLLQARWLVLSIVACWLVRWFAKYMNKRATVPYWRFLVVACDASWVFIGLYGISIYTSQLIERLGAGAFAASSFLIGEARAAEGFTPGEFAAPDFWTQVQSLFFFALLPLVWLVMTAIIYGYELSNPIATPVGDDTGRAKTWRKWFGDFIGHYIGGYRSRYGPVWRCVRLILTAGPATLLTFMIAYQFITWAGAWAWVGATRAIGAHDLTAWQMLADPLTLLFGSPSDLSGGILLDAIRICLLAAVLDYAITSGRRQEA</sequence>
<evidence type="ECO:0000313" key="2">
    <source>
        <dbReference type="Proteomes" id="UP000616151"/>
    </source>
</evidence>
<proteinExistence type="predicted"/>
<name>A0ACC5R0F7_9HYPH</name>
<reference evidence="1" key="1">
    <citation type="submission" date="2021-01" db="EMBL/GenBank/DDBJ databases">
        <authorList>
            <person name="Sun Q."/>
        </authorList>
    </citation>
    <scope>NUCLEOTIDE SEQUENCE</scope>
    <source>
        <strain evidence="1">YIM B02566</strain>
    </source>
</reference>
<dbReference type="EMBL" id="JAENHL010000006">
    <property type="protein sequence ID" value="MBK1865928.1"/>
    <property type="molecule type" value="Genomic_DNA"/>
</dbReference>
<gene>
    <name evidence="1" type="ORF">JHL16_06155</name>
</gene>
<protein>
    <submittedName>
        <fullName evidence="1">Uncharacterized protein</fullName>
    </submittedName>
</protein>
<comment type="caution">
    <text evidence="1">The sequence shown here is derived from an EMBL/GenBank/DDBJ whole genome shotgun (WGS) entry which is preliminary data.</text>
</comment>